<protein>
    <recommendedName>
        <fullName evidence="4">Methyltransferase domain-containing protein</fullName>
    </recommendedName>
</protein>
<comment type="caution">
    <text evidence="2">The sequence shown here is derived from an EMBL/GenBank/DDBJ whole genome shotgun (WGS) entry which is preliminary data.</text>
</comment>
<proteinExistence type="predicted"/>
<dbReference type="PANTHER" id="PTHR12890:SF0">
    <property type="entry name" value="PROTEIN-L-HISTIDINE N-PROS-METHYLTRANSFERASE"/>
    <property type="match status" value="1"/>
</dbReference>
<evidence type="ECO:0000313" key="2">
    <source>
        <dbReference type="EMBL" id="KAA0153436.1"/>
    </source>
</evidence>
<evidence type="ECO:0000313" key="3">
    <source>
        <dbReference type="Proteomes" id="UP000323011"/>
    </source>
</evidence>
<dbReference type="Gene3D" id="3.40.50.150">
    <property type="entry name" value="Vaccinia Virus protein VP39"/>
    <property type="match status" value="1"/>
</dbReference>
<organism evidence="2 3">
    <name type="scientific">Cafeteria roenbergensis</name>
    <name type="common">Marine flagellate</name>
    <dbReference type="NCBI Taxonomy" id="33653"/>
    <lineage>
        <taxon>Eukaryota</taxon>
        <taxon>Sar</taxon>
        <taxon>Stramenopiles</taxon>
        <taxon>Bigyra</taxon>
        <taxon>Opalozoa</taxon>
        <taxon>Bicosoecida</taxon>
        <taxon>Cafeteriaceae</taxon>
        <taxon>Cafeteria</taxon>
    </lineage>
</organism>
<reference evidence="2 3" key="1">
    <citation type="submission" date="2019-07" db="EMBL/GenBank/DDBJ databases">
        <title>Genomes of Cafeteria roenbergensis.</title>
        <authorList>
            <person name="Fischer M.G."/>
            <person name="Hackl T."/>
            <person name="Roman M."/>
        </authorList>
    </citation>
    <scope>NUCLEOTIDE SEQUENCE [LARGE SCALE GENOMIC DNA]</scope>
    <source>
        <strain evidence="2 3">BVI</strain>
    </source>
</reference>
<name>A0A5A8CK54_CAFRO</name>
<sequence>MALLKDGEDALVRAALREDLEFLAWNYVVRRSALHSSLASVLVSPAVDSETVQFLLAQVHSSWLGRRASSWAVSLLTPFMSLTDANGLLDRGHMLVLTGHCVRRLMAMAAVTAAAPHRPPAAELSPLVAATAAPVGDSGSASAASAASAAGAADATDATDAPDAAGAASAAGVVAAASAAGEVAAVLEEQPASTTSAAVTMAAAAADPASAPFGPAAPPRAADQDGLQARSHVSSTLHTLKRGRPHLRLLDVGAGDGAATLSLATALGVEPEHVTATEASAPMVRALQGRGFRALHTTSLSEGALVGSGLFDVVSVLNVLDRADDPAGLVADVRRLLAPGGIAIFAVVLPFRALVEDGAEKRRPRRPLRLPRAALLPGVEFEASASMVYATAFEPAGFRPLAFSSVPYLCEGDGVSRLFSLRDAVFVLEPVPRSCSGTPV</sequence>
<dbReference type="SUPFAM" id="SSF53335">
    <property type="entry name" value="S-adenosyl-L-methionine-dependent methyltransferases"/>
    <property type="match status" value="1"/>
</dbReference>
<dbReference type="CDD" id="cd02440">
    <property type="entry name" value="AdoMet_MTases"/>
    <property type="match status" value="1"/>
</dbReference>
<dbReference type="EMBL" id="VLTN01000016">
    <property type="protein sequence ID" value="KAA0153436.1"/>
    <property type="molecule type" value="Genomic_DNA"/>
</dbReference>
<accession>A0A5A8CK54</accession>
<keyword evidence="3" id="KW-1185">Reference proteome</keyword>
<dbReference type="GO" id="GO:0106370">
    <property type="term" value="F:protein-L-histidine N-pros-methyltransferase activity"/>
    <property type="evidence" value="ECO:0007669"/>
    <property type="project" value="InterPro"/>
</dbReference>
<gene>
    <name evidence="2" type="ORF">FNF29_03253</name>
</gene>
<dbReference type="InterPro" id="IPR007884">
    <property type="entry name" value="METL9"/>
</dbReference>
<dbReference type="AlphaFoldDB" id="A0A5A8CK54"/>
<evidence type="ECO:0008006" key="4">
    <source>
        <dbReference type="Google" id="ProtNLM"/>
    </source>
</evidence>
<dbReference type="PANTHER" id="PTHR12890">
    <property type="entry name" value="DREV PROTEIN"/>
    <property type="match status" value="1"/>
</dbReference>
<evidence type="ECO:0000256" key="1">
    <source>
        <dbReference type="SAM" id="MobiDB-lite"/>
    </source>
</evidence>
<dbReference type="InterPro" id="IPR029063">
    <property type="entry name" value="SAM-dependent_MTases_sf"/>
</dbReference>
<feature type="region of interest" description="Disordered" evidence="1">
    <location>
        <begin position="208"/>
        <end position="240"/>
    </location>
</feature>
<dbReference type="Pfam" id="PF05219">
    <property type="entry name" value="DREV"/>
    <property type="match status" value="2"/>
</dbReference>
<dbReference type="Proteomes" id="UP000323011">
    <property type="component" value="Unassembled WGS sequence"/>
</dbReference>